<evidence type="ECO:0000313" key="5">
    <source>
        <dbReference type="EMBL" id="KAG5527136.1"/>
    </source>
</evidence>
<reference evidence="5" key="1">
    <citation type="submission" date="2020-08" db="EMBL/GenBank/DDBJ databases">
        <title>Plant Genome Project.</title>
        <authorList>
            <person name="Zhang R.-G."/>
        </authorList>
    </citation>
    <scope>NUCLEOTIDE SEQUENCE</scope>
    <source>
        <strain evidence="5">WSP0</strain>
        <tissue evidence="5">Leaf</tissue>
    </source>
</reference>
<name>A0AAV6IF31_9ERIC</name>
<feature type="region of interest" description="Disordered" evidence="3">
    <location>
        <begin position="127"/>
        <end position="161"/>
    </location>
</feature>
<evidence type="ECO:0000313" key="6">
    <source>
        <dbReference type="Proteomes" id="UP000823749"/>
    </source>
</evidence>
<keyword evidence="2" id="KW-0804">Transcription</keyword>
<accession>A0AAV6IF31</accession>
<protein>
    <recommendedName>
        <fullName evidence="4">NET domain-containing protein</fullName>
    </recommendedName>
</protein>
<keyword evidence="6" id="KW-1185">Reference proteome</keyword>
<gene>
    <name evidence="5" type="ORF">RHGRI_028154</name>
</gene>
<comment type="caution">
    <text evidence="5">The sequence shown here is derived from an EMBL/GenBank/DDBJ whole genome shotgun (WGS) entry which is preliminary data.</text>
</comment>
<dbReference type="Proteomes" id="UP000823749">
    <property type="component" value="Chromosome 10"/>
</dbReference>
<feature type="domain" description="NET" evidence="4">
    <location>
        <begin position="224"/>
        <end position="307"/>
    </location>
</feature>
<dbReference type="InterPro" id="IPR027353">
    <property type="entry name" value="NET_dom"/>
</dbReference>
<feature type="compositionally biased region" description="Polar residues" evidence="3">
    <location>
        <begin position="144"/>
        <end position="156"/>
    </location>
</feature>
<sequence>MSEARRDMGASAELDLVGPDYFSFYTQEVAELLSHDEDFLPLPSETAEFGERTSDMVGDKAIVLGSLFSSPIGARLSEYKKERLKALLRQSVVTLSQEVDEMLDPVFAICRLQSQLRYAKCLPNCSGPASGDDAKQHPHKKIKLSSSTSFASNGSPVSAEDRQANTELGKLGSQLVIRNAIVQVNEDLQFLLENSAKVEESMKKHSDEQSETLGHMERQLEEILDRILSTCRLMTLSEKQQLQKLIQKLPPRNLDRVVEIIQRNKPSGKYSSGTIHVDLEKEASRKSALFVLLNQACKFSVLASRQKEHDFEVFHKPLKVKYDPVSFCTIKASS</sequence>
<evidence type="ECO:0000256" key="2">
    <source>
        <dbReference type="ARBA" id="ARBA00023163"/>
    </source>
</evidence>
<evidence type="ECO:0000259" key="4">
    <source>
        <dbReference type="PROSITE" id="PS51525"/>
    </source>
</evidence>
<evidence type="ECO:0000256" key="1">
    <source>
        <dbReference type="ARBA" id="ARBA00023015"/>
    </source>
</evidence>
<dbReference type="AlphaFoldDB" id="A0AAV6IF31"/>
<keyword evidence="1" id="KW-0805">Transcription regulation</keyword>
<dbReference type="Gene3D" id="1.20.1270.220">
    <property type="match status" value="1"/>
</dbReference>
<evidence type="ECO:0000256" key="3">
    <source>
        <dbReference type="SAM" id="MobiDB-lite"/>
    </source>
</evidence>
<dbReference type="PANTHER" id="PTHR45926">
    <property type="entry name" value="OSJNBA0053K19.4 PROTEIN"/>
    <property type="match status" value="1"/>
</dbReference>
<proteinExistence type="predicted"/>
<dbReference type="Pfam" id="PF17035">
    <property type="entry name" value="BET"/>
    <property type="match status" value="1"/>
</dbReference>
<organism evidence="5 6">
    <name type="scientific">Rhododendron griersonianum</name>
    <dbReference type="NCBI Taxonomy" id="479676"/>
    <lineage>
        <taxon>Eukaryota</taxon>
        <taxon>Viridiplantae</taxon>
        <taxon>Streptophyta</taxon>
        <taxon>Embryophyta</taxon>
        <taxon>Tracheophyta</taxon>
        <taxon>Spermatophyta</taxon>
        <taxon>Magnoliopsida</taxon>
        <taxon>eudicotyledons</taxon>
        <taxon>Gunneridae</taxon>
        <taxon>Pentapetalae</taxon>
        <taxon>asterids</taxon>
        <taxon>Ericales</taxon>
        <taxon>Ericaceae</taxon>
        <taxon>Ericoideae</taxon>
        <taxon>Rhodoreae</taxon>
        <taxon>Rhododendron</taxon>
    </lineage>
</organism>
<dbReference type="InterPro" id="IPR038336">
    <property type="entry name" value="NET_sf"/>
</dbReference>
<dbReference type="EMBL" id="JACTNZ010000010">
    <property type="protein sequence ID" value="KAG5527136.1"/>
    <property type="molecule type" value="Genomic_DNA"/>
</dbReference>
<dbReference type="PROSITE" id="PS51525">
    <property type="entry name" value="NET"/>
    <property type="match status" value="1"/>
</dbReference>